<gene>
    <name evidence="1" type="ORF">METZ01_LOCUS231281</name>
</gene>
<dbReference type="AlphaFoldDB" id="A0A382GUR3"/>
<protein>
    <submittedName>
        <fullName evidence="1">Uncharacterized protein</fullName>
    </submittedName>
</protein>
<sequence>MSECPTSWCQNPEFNFAAAEEDDTVVCLSCMGEWPYYSELSPTGAW</sequence>
<organism evidence="1">
    <name type="scientific">marine metagenome</name>
    <dbReference type="NCBI Taxonomy" id="408172"/>
    <lineage>
        <taxon>unclassified sequences</taxon>
        <taxon>metagenomes</taxon>
        <taxon>ecological metagenomes</taxon>
    </lineage>
</organism>
<reference evidence="1" key="1">
    <citation type="submission" date="2018-05" db="EMBL/GenBank/DDBJ databases">
        <authorList>
            <person name="Lanie J.A."/>
            <person name="Ng W.-L."/>
            <person name="Kazmierczak K.M."/>
            <person name="Andrzejewski T.M."/>
            <person name="Davidsen T.M."/>
            <person name="Wayne K.J."/>
            <person name="Tettelin H."/>
            <person name="Glass J.I."/>
            <person name="Rusch D."/>
            <person name="Podicherti R."/>
            <person name="Tsui H.-C.T."/>
            <person name="Winkler M.E."/>
        </authorList>
    </citation>
    <scope>NUCLEOTIDE SEQUENCE</scope>
</reference>
<accession>A0A382GUR3</accession>
<evidence type="ECO:0000313" key="1">
    <source>
        <dbReference type="EMBL" id="SVB78427.1"/>
    </source>
</evidence>
<proteinExistence type="predicted"/>
<dbReference type="EMBL" id="UINC01057369">
    <property type="protein sequence ID" value="SVB78427.1"/>
    <property type="molecule type" value="Genomic_DNA"/>
</dbReference>
<name>A0A382GUR3_9ZZZZ</name>